<comment type="caution">
    <text evidence="1">The sequence shown here is derived from an EMBL/GenBank/DDBJ whole genome shotgun (WGS) entry which is preliminary data.</text>
</comment>
<dbReference type="SUPFAM" id="SSF56784">
    <property type="entry name" value="HAD-like"/>
    <property type="match status" value="1"/>
</dbReference>
<organism evidence="1 2">
    <name type="scientific">Massariosphaeria phaeospora</name>
    <dbReference type="NCBI Taxonomy" id="100035"/>
    <lineage>
        <taxon>Eukaryota</taxon>
        <taxon>Fungi</taxon>
        <taxon>Dikarya</taxon>
        <taxon>Ascomycota</taxon>
        <taxon>Pezizomycotina</taxon>
        <taxon>Dothideomycetes</taxon>
        <taxon>Pleosporomycetidae</taxon>
        <taxon>Pleosporales</taxon>
        <taxon>Pleosporales incertae sedis</taxon>
        <taxon>Massariosphaeria</taxon>
    </lineage>
</organism>
<protein>
    <submittedName>
        <fullName evidence="1">Haloacid dehalogenase-like hydrolase-domain-containing protein</fullName>
    </submittedName>
</protein>
<dbReference type="Gene3D" id="3.40.50.1000">
    <property type="entry name" value="HAD superfamily/HAD-like"/>
    <property type="match status" value="1"/>
</dbReference>
<dbReference type="PANTHER" id="PTHR47438">
    <property type="entry name" value="PHOSPHATE METABOLISM PROTEIN 8-RELATED"/>
    <property type="match status" value="1"/>
</dbReference>
<accession>A0A7C8MMY1</accession>
<reference evidence="1 2" key="1">
    <citation type="submission" date="2020-01" db="EMBL/GenBank/DDBJ databases">
        <authorList>
            <consortium name="DOE Joint Genome Institute"/>
            <person name="Haridas S."/>
            <person name="Albert R."/>
            <person name="Binder M."/>
            <person name="Bloem J."/>
            <person name="Labutti K."/>
            <person name="Salamov A."/>
            <person name="Andreopoulos B."/>
            <person name="Baker S.E."/>
            <person name="Barry K."/>
            <person name="Bills G."/>
            <person name="Bluhm B.H."/>
            <person name="Cannon C."/>
            <person name="Castanera R."/>
            <person name="Culley D.E."/>
            <person name="Daum C."/>
            <person name="Ezra D."/>
            <person name="Gonzalez J.B."/>
            <person name="Henrissat B."/>
            <person name="Kuo A."/>
            <person name="Liang C."/>
            <person name="Lipzen A."/>
            <person name="Lutzoni F."/>
            <person name="Magnuson J."/>
            <person name="Mondo S."/>
            <person name="Nolan M."/>
            <person name="Ohm R."/>
            <person name="Pangilinan J."/>
            <person name="Park H.-J.H."/>
            <person name="Ramirez L."/>
            <person name="Alfaro M."/>
            <person name="Sun H."/>
            <person name="Tritt A."/>
            <person name="Yoshinaga Y."/>
            <person name="Zwiers L.-H.L."/>
            <person name="Turgeon B.G."/>
            <person name="Goodwin S.B."/>
            <person name="Spatafora J.W."/>
            <person name="Crous P.W."/>
            <person name="Grigoriev I.V."/>
        </authorList>
    </citation>
    <scope>NUCLEOTIDE SEQUENCE [LARGE SCALE GENOMIC DNA]</scope>
    <source>
        <strain evidence="1 2">CBS 611.86</strain>
    </source>
</reference>
<proteinExistence type="predicted"/>
<dbReference type="Gene3D" id="1.10.150.450">
    <property type="match status" value="1"/>
</dbReference>
<dbReference type="Pfam" id="PF00702">
    <property type="entry name" value="Hydrolase"/>
    <property type="match status" value="1"/>
</dbReference>
<dbReference type="SFLD" id="SFLDG01132">
    <property type="entry name" value="C1.5.3:_5'-Nucleotidase_Like"/>
    <property type="match status" value="1"/>
</dbReference>
<dbReference type="OrthoDB" id="1065058at2759"/>
<dbReference type="EMBL" id="JAADJZ010000013">
    <property type="protein sequence ID" value="KAF2870725.1"/>
    <property type="molecule type" value="Genomic_DNA"/>
</dbReference>
<keyword evidence="1" id="KW-0378">Hydrolase</keyword>
<dbReference type="InterPro" id="IPR052791">
    <property type="entry name" value="SSM1_domain"/>
</dbReference>
<dbReference type="SFLD" id="SFLDG01129">
    <property type="entry name" value="C1.5:_HAD__Beta-PGM__Phosphata"/>
    <property type="match status" value="1"/>
</dbReference>
<dbReference type="InterPro" id="IPR023214">
    <property type="entry name" value="HAD_sf"/>
</dbReference>
<dbReference type="AlphaFoldDB" id="A0A7C8MMY1"/>
<gene>
    <name evidence="1" type="ORF">BDV95DRAFT_574459</name>
</gene>
<dbReference type="NCBIfam" id="TIGR01993">
    <property type="entry name" value="Pyr-5-nucltdase"/>
    <property type="match status" value="1"/>
</dbReference>
<keyword evidence="2" id="KW-1185">Reference proteome</keyword>
<name>A0A7C8MMY1_9PLEO</name>
<dbReference type="PANTHER" id="PTHR47438:SF1">
    <property type="entry name" value="PHOSPHATE METABOLISM PROTEIN 8-RELATED"/>
    <property type="match status" value="1"/>
</dbReference>
<dbReference type="Proteomes" id="UP000481861">
    <property type="component" value="Unassembled WGS sequence"/>
</dbReference>
<sequence>MGEQSEKPVFFFDIDNCLYPKSMNIARMMTELIDKFFETHLSLSQADANALHFKYYRDYGLAIEGLVRHHKVNALEYNRAVDDALPLESVIAPNPSLRALIQDIDRRKIRLWLFTNAYVTHGTRVVKLLGVDDLFEGMTYCDYASETFSCKPHAEMFDKAMREAGVRENANCYFVDDSYINVKGAHARGWNAVHLLDKADPDPPKPASEHQIRSLEELRNVFPQWFKSTNGTGATTE</sequence>
<dbReference type="InterPro" id="IPR036412">
    <property type="entry name" value="HAD-like_sf"/>
</dbReference>
<evidence type="ECO:0000313" key="2">
    <source>
        <dbReference type="Proteomes" id="UP000481861"/>
    </source>
</evidence>
<evidence type="ECO:0000313" key="1">
    <source>
        <dbReference type="EMBL" id="KAF2870725.1"/>
    </source>
</evidence>
<dbReference type="SFLD" id="SFLDS00003">
    <property type="entry name" value="Haloacid_Dehalogenase"/>
    <property type="match status" value="1"/>
</dbReference>
<dbReference type="GO" id="GO:0006206">
    <property type="term" value="P:pyrimidine nucleobase metabolic process"/>
    <property type="evidence" value="ECO:0007669"/>
    <property type="project" value="TreeGrafter"/>
</dbReference>
<dbReference type="GO" id="GO:0009166">
    <property type="term" value="P:nucleotide catabolic process"/>
    <property type="evidence" value="ECO:0007669"/>
    <property type="project" value="TreeGrafter"/>
</dbReference>
<dbReference type="InterPro" id="IPR010237">
    <property type="entry name" value="Pyr-5-nucltdase"/>
</dbReference>
<dbReference type="NCBIfam" id="TIGR01509">
    <property type="entry name" value="HAD-SF-IA-v3"/>
    <property type="match status" value="1"/>
</dbReference>
<dbReference type="InterPro" id="IPR006439">
    <property type="entry name" value="HAD-SF_hydro_IA"/>
</dbReference>
<dbReference type="GO" id="GO:0008252">
    <property type="term" value="F:nucleotidase activity"/>
    <property type="evidence" value="ECO:0007669"/>
    <property type="project" value="TreeGrafter"/>
</dbReference>